<dbReference type="EMBL" id="CP040558">
    <property type="protein sequence ID" value="QCU73113.1"/>
    <property type="molecule type" value="Genomic_DNA"/>
</dbReference>
<dbReference type="GO" id="GO:0016874">
    <property type="term" value="F:ligase activity"/>
    <property type="evidence" value="ECO:0007669"/>
    <property type="project" value="UniProtKB-KW"/>
</dbReference>
<sequence>MLTANKVDLRKSEKVILFAIVTHLIGYQIFGLIGSVLPVPFITQLFRLVTVVTIILVICFSRIKVTYTRAHVFLFFCIIAYVLRVLIYFANGFENSFFTFFYYFQNLFILLLIPIALIAFDLNKAHLEYLKQVFFKYSLFFILLLFILLPFSEPGRLGFERLNPISIALYLGAGIIIAANSNIKIFIKLIHIFLSLYLMILSGSRGPLLALLLCLFMFFLFRSSTKVKISLGGVFLFFIAVFIRFVQDIIAIAPALARFNPTSDAGYMSVGIRLEQYMSAIDIFTDNIFFGGSLLEQAHNYYPHNLFLELAMSTGLVGIIIVLLLASFTVIKAWKLPDSQKWINFLTLYFFLSMMFSASIATSYQLIILLLLVLRAKVDATSCPKVLKPS</sequence>
<feature type="transmembrane region" description="Helical" evidence="5">
    <location>
        <begin position="227"/>
        <end position="246"/>
    </location>
</feature>
<evidence type="ECO:0000259" key="6">
    <source>
        <dbReference type="Pfam" id="PF04932"/>
    </source>
</evidence>
<protein>
    <submittedName>
        <fullName evidence="7">O-antigen ligase family protein</fullName>
    </submittedName>
</protein>
<name>A0A4P9IXP1_9GAMM</name>
<dbReference type="PANTHER" id="PTHR37422:SF17">
    <property type="entry name" value="O-ANTIGEN LIGASE"/>
    <property type="match status" value="1"/>
</dbReference>
<evidence type="ECO:0000256" key="5">
    <source>
        <dbReference type="SAM" id="Phobius"/>
    </source>
</evidence>
<dbReference type="Pfam" id="PF04932">
    <property type="entry name" value="Wzy_C"/>
    <property type="match status" value="1"/>
</dbReference>
<dbReference type="GO" id="GO:0016020">
    <property type="term" value="C:membrane"/>
    <property type="evidence" value="ECO:0007669"/>
    <property type="project" value="UniProtKB-SubCell"/>
</dbReference>
<comment type="subcellular location">
    <subcellularLocation>
        <location evidence="1">Membrane</location>
        <topology evidence="1">Multi-pass membrane protein</topology>
    </subcellularLocation>
</comment>
<dbReference type="Proteomes" id="UP000310065">
    <property type="component" value="Chromosome L1"/>
</dbReference>
<feature type="transmembrane region" description="Helical" evidence="5">
    <location>
        <begin position="15"/>
        <end position="35"/>
    </location>
</feature>
<feature type="transmembrane region" description="Helical" evidence="5">
    <location>
        <begin position="134"/>
        <end position="152"/>
    </location>
</feature>
<accession>A0A4P9IXP1</accession>
<dbReference type="KEGG" id="pdv:FFU37_00950"/>
<dbReference type="GeneID" id="88774196"/>
<keyword evidence="3 5" id="KW-1133">Transmembrane helix</keyword>
<gene>
    <name evidence="7" type="ORF">FFU37_00950</name>
</gene>
<proteinExistence type="predicted"/>
<evidence type="ECO:0000256" key="4">
    <source>
        <dbReference type="ARBA" id="ARBA00023136"/>
    </source>
</evidence>
<dbReference type="AlphaFoldDB" id="A0A4P9IXP1"/>
<keyword evidence="7" id="KW-0436">Ligase</keyword>
<evidence type="ECO:0000256" key="1">
    <source>
        <dbReference type="ARBA" id="ARBA00004141"/>
    </source>
</evidence>
<keyword evidence="4 5" id="KW-0472">Membrane</keyword>
<feature type="transmembrane region" description="Helical" evidence="5">
    <location>
        <begin position="348"/>
        <end position="374"/>
    </location>
</feature>
<feature type="transmembrane region" description="Helical" evidence="5">
    <location>
        <begin position="306"/>
        <end position="328"/>
    </location>
</feature>
<feature type="domain" description="O-antigen ligase-related" evidence="6">
    <location>
        <begin position="192"/>
        <end position="322"/>
    </location>
</feature>
<feature type="transmembrane region" description="Helical" evidence="5">
    <location>
        <begin position="102"/>
        <end position="122"/>
    </location>
</feature>
<evidence type="ECO:0000313" key="7">
    <source>
        <dbReference type="EMBL" id="QCU73113.1"/>
    </source>
</evidence>
<evidence type="ECO:0000256" key="2">
    <source>
        <dbReference type="ARBA" id="ARBA00022692"/>
    </source>
</evidence>
<dbReference type="InterPro" id="IPR007016">
    <property type="entry name" value="O-antigen_ligase-rel_domated"/>
</dbReference>
<feature type="transmembrane region" description="Helical" evidence="5">
    <location>
        <begin position="72"/>
        <end position="90"/>
    </location>
</feature>
<evidence type="ECO:0000313" key="8">
    <source>
        <dbReference type="Proteomes" id="UP000310065"/>
    </source>
</evidence>
<keyword evidence="2 5" id="KW-0812">Transmembrane</keyword>
<evidence type="ECO:0000256" key="3">
    <source>
        <dbReference type="ARBA" id="ARBA00022989"/>
    </source>
</evidence>
<organism evidence="7 8">
    <name type="scientific">Pseudoalteromonas distincta</name>
    <dbReference type="NCBI Taxonomy" id="77608"/>
    <lineage>
        <taxon>Bacteria</taxon>
        <taxon>Pseudomonadati</taxon>
        <taxon>Pseudomonadota</taxon>
        <taxon>Gammaproteobacteria</taxon>
        <taxon>Alteromonadales</taxon>
        <taxon>Pseudoalteromonadaceae</taxon>
        <taxon>Pseudoalteromonas</taxon>
    </lineage>
</organism>
<feature type="transmembrane region" description="Helical" evidence="5">
    <location>
        <begin position="164"/>
        <end position="183"/>
    </location>
</feature>
<reference evidence="7 8" key="1">
    <citation type="submission" date="2019-05" db="EMBL/GenBank/DDBJ databases">
        <title>Complete genome sequence of Pseudoalteromonas sp. 16-SW-7(T) isolated from the Okhotsk Sea, Russia.</title>
        <authorList>
            <person name="Nguyen T.H."/>
            <person name="Nedashkovskaya O.I."/>
            <person name="Kim S.-G."/>
        </authorList>
    </citation>
    <scope>NUCLEOTIDE SEQUENCE [LARGE SCALE GENOMIC DNA]</scope>
    <source>
        <strain evidence="7 8">16-SW-7</strain>
    </source>
</reference>
<feature type="transmembrane region" description="Helical" evidence="5">
    <location>
        <begin position="195"/>
        <end position="221"/>
    </location>
</feature>
<dbReference type="PANTHER" id="PTHR37422">
    <property type="entry name" value="TEICHURONIC ACID BIOSYNTHESIS PROTEIN TUAE"/>
    <property type="match status" value="1"/>
</dbReference>
<dbReference type="RefSeq" id="WP_138488471.1">
    <property type="nucleotide sequence ID" value="NZ_CP040558.1"/>
</dbReference>
<dbReference type="InterPro" id="IPR051533">
    <property type="entry name" value="WaaL-like"/>
</dbReference>
<feature type="transmembrane region" description="Helical" evidence="5">
    <location>
        <begin position="41"/>
        <end position="60"/>
    </location>
</feature>